<dbReference type="Proteomes" id="UP000463224">
    <property type="component" value="Unassembled WGS sequence"/>
</dbReference>
<dbReference type="CDD" id="cd00293">
    <property type="entry name" value="USP-like"/>
    <property type="match status" value="1"/>
</dbReference>
<comment type="caution">
    <text evidence="3">The sequence shown here is derived from an EMBL/GenBank/DDBJ whole genome shotgun (WGS) entry which is preliminary data.</text>
</comment>
<keyword evidence="4" id="KW-1185">Reference proteome</keyword>
<evidence type="ECO:0000256" key="1">
    <source>
        <dbReference type="ARBA" id="ARBA00008791"/>
    </source>
</evidence>
<dbReference type="InterPro" id="IPR014729">
    <property type="entry name" value="Rossmann-like_a/b/a_fold"/>
</dbReference>
<evidence type="ECO:0000313" key="3">
    <source>
        <dbReference type="EMBL" id="MVA98568.1"/>
    </source>
</evidence>
<sequence length="144" mass="15500">MFERILVPVDLGEPEIGARSLAVAEELAVKHDARLDVLTVVPTYSMSIVGAAFPKNFEEATLEAARSALKTMLDARPASQVTIKGHVAHGTIYDEIMKAADALGADLIVMASHRPALKDYLLGPNAARVVRHARQSVFVLRDAA</sequence>
<dbReference type="Pfam" id="PF00582">
    <property type="entry name" value="Usp"/>
    <property type="match status" value="1"/>
</dbReference>
<dbReference type="SUPFAM" id="SSF52402">
    <property type="entry name" value="Adenine nucleotide alpha hydrolases-like"/>
    <property type="match status" value="1"/>
</dbReference>
<name>A0A844QKJ5_9HYPH</name>
<dbReference type="InterPro" id="IPR006015">
    <property type="entry name" value="Universal_stress_UspA"/>
</dbReference>
<evidence type="ECO:0000313" key="4">
    <source>
        <dbReference type="Proteomes" id="UP000463224"/>
    </source>
</evidence>
<protein>
    <submittedName>
        <fullName evidence="3">Universal stress protein</fullName>
    </submittedName>
</protein>
<feature type="domain" description="UspA" evidence="2">
    <location>
        <begin position="1"/>
        <end position="141"/>
    </location>
</feature>
<dbReference type="EMBL" id="WPHG01000003">
    <property type="protein sequence ID" value="MVA98568.1"/>
    <property type="molecule type" value="Genomic_DNA"/>
</dbReference>
<dbReference type="PRINTS" id="PR01438">
    <property type="entry name" value="UNVRSLSTRESS"/>
</dbReference>
<dbReference type="PANTHER" id="PTHR46268">
    <property type="entry name" value="STRESS RESPONSE PROTEIN NHAX"/>
    <property type="match status" value="1"/>
</dbReference>
<gene>
    <name evidence="3" type="ORF">GN330_15075</name>
</gene>
<dbReference type="InterPro" id="IPR006016">
    <property type="entry name" value="UspA"/>
</dbReference>
<accession>A0A844QKJ5</accession>
<reference evidence="3 4" key="1">
    <citation type="submission" date="2019-12" db="EMBL/GenBank/DDBJ databases">
        <title>Nitratireductor arenosus sp. nov., Isolated from sea sand, Jeju island, South Korea.</title>
        <authorList>
            <person name="Kim W."/>
        </authorList>
    </citation>
    <scope>NUCLEOTIDE SEQUENCE [LARGE SCALE GENOMIC DNA]</scope>
    <source>
        <strain evidence="3 4">CAU 1489</strain>
    </source>
</reference>
<proteinExistence type="inferred from homology"/>
<organism evidence="3 4">
    <name type="scientific">Nitratireductor arenosus</name>
    <dbReference type="NCBI Taxonomy" id="2682096"/>
    <lineage>
        <taxon>Bacteria</taxon>
        <taxon>Pseudomonadati</taxon>
        <taxon>Pseudomonadota</taxon>
        <taxon>Alphaproteobacteria</taxon>
        <taxon>Hyphomicrobiales</taxon>
        <taxon>Phyllobacteriaceae</taxon>
        <taxon>Nitratireductor</taxon>
    </lineage>
</organism>
<evidence type="ECO:0000259" key="2">
    <source>
        <dbReference type="Pfam" id="PF00582"/>
    </source>
</evidence>
<dbReference type="RefSeq" id="WP_156713490.1">
    <property type="nucleotide sequence ID" value="NZ_WPHG01000003.1"/>
</dbReference>
<comment type="similarity">
    <text evidence="1">Belongs to the universal stress protein A family.</text>
</comment>
<dbReference type="Gene3D" id="3.40.50.620">
    <property type="entry name" value="HUPs"/>
    <property type="match status" value="1"/>
</dbReference>
<dbReference type="PANTHER" id="PTHR46268:SF6">
    <property type="entry name" value="UNIVERSAL STRESS PROTEIN UP12"/>
    <property type="match status" value="1"/>
</dbReference>
<dbReference type="AlphaFoldDB" id="A0A844QKJ5"/>